<organism evidence="1 2">
    <name type="scientific">Lophiostoma macrostomum CBS 122681</name>
    <dbReference type="NCBI Taxonomy" id="1314788"/>
    <lineage>
        <taxon>Eukaryota</taxon>
        <taxon>Fungi</taxon>
        <taxon>Dikarya</taxon>
        <taxon>Ascomycota</taxon>
        <taxon>Pezizomycotina</taxon>
        <taxon>Dothideomycetes</taxon>
        <taxon>Pleosporomycetidae</taxon>
        <taxon>Pleosporales</taxon>
        <taxon>Lophiostomataceae</taxon>
        <taxon>Lophiostoma</taxon>
    </lineage>
</organism>
<gene>
    <name evidence="1" type="ORF">K491DRAFT_691093</name>
</gene>
<dbReference type="OrthoDB" id="3772616at2759"/>
<protein>
    <submittedName>
        <fullName evidence="1">Uncharacterized protein</fullName>
    </submittedName>
</protein>
<dbReference type="EMBL" id="MU004325">
    <property type="protein sequence ID" value="KAF2657456.1"/>
    <property type="molecule type" value="Genomic_DNA"/>
</dbReference>
<evidence type="ECO:0000313" key="2">
    <source>
        <dbReference type="Proteomes" id="UP000799324"/>
    </source>
</evidence>
<evidence type="ECO:0000313" key="1">
    <source>
        <dbReference type="EMBL" id="KAF2657456.1"/>
    </source>
</evidence>
<proteinExistence type="predicted"/>
<accession>A0A6A6TDA0</accession>
<feature type="non-terminal residue" evidence="1">
    <location>
        <position position="364"/>
    </location>
</feature>
<keyword evidence="2" id="KW-1185">Reference proteome</keyword>
<dbReference type="Proteomes" id="UP000799324">
    <property type="component" value="Unassembled WGS sequence"/>
</dbReference>
<dbReference type="AlphaFoldDB" id="A0A6A6TDA0"/>
<name>A0A6A6TDA0_9PLEO</name>
<sequence length="364" mass="40853">MSYLKDRYACPLPCLLAHTSRSRPTSSYVALFHEIPYTRRPRETTVRNRTKRSTMTAFAITDRFGNVSGSWKDESTDSTDKVRYSSRAVQGGTMSDLAPPPYTEASSMDDNAGLRFGTPSPMTQIHPTAGSYPLLTQVASINDGIRRTLWRAFLVEIMAVTFSAEFQQLQAAITQSGSLGPPAVCMSDGGSSSILTERYRAALGEMCALVRDVEEKLRCGRRLAVRQHDKHLLSKLVMDPAARMQIDTAYVLEFLGRYRCFEDGGRVKTTTMLDHWTPSYLRIRPRCTAPVLDLADTLTSHATFIASLRLPEEVDIVLDNAMDRFRREKGLKGLRNSKELLYGLRDLSYYGPCCWPLSDGYMDL</sequence>
<reference evidence="1" key="1">
    <citation type="journal article" date="2020" name="Stud. Mycol.">
        <title>101 Dothideomycetes genomes: a test case for predicting lifestyles and emergence of pathogens.</title>
        <authorList>
            <person name="Haridas S."/>
            <person name="Albert R."/>
            <person name="Binder M."/>
            <person name="Bloem J."/>
            <person name="Labutti K."/>
            <person name="Salamov A."/>
            <person name="Andreopoulos B."/>
            <person name="Baker S."/>
            <person name="Barry K."/>
            <person name="Bills G."/>
            <person name="Bluhm B."/>
            <person name="Cannon C."/>
            <person name="Castanera R."/>
            <person name="Culley D."/>
            <person name="Daum C."/>
            <person name="Ezra D."/>
            <person name="Gonzalez J."/>
            <person name="Henrissat B."/>
            <person name="Kuo A."/>
            <person name="Liang C."/>
            <person name="Lipzen A."/>
            <person name="Lutzoni F."/>
            <person name="Magnuson J."/>
            <person name="Mondo S."/>
            <person name="Nolan M."/>
            <person name="Ohm R."/>
            <person name="Pangilinan J."/>
            <person name="Park H.-J."/>
            <person name="Ramirez L."/>
            <person name="Alfaro M."/>
            <person name="Sun H."/>
            <person name="Tritt A."/>
            <person name="Yoshinaga Y."/>
            <person name="Zwiers L.-H."/>
            <person name="Turgeon B."/>
            <person name="Goodwin S."/>
            <person name="Spatafora J."/>
            <person name="Crous P."/>
            <person name="Grigoriev I."/>
        </authorList>
    </citation>
    <scope>NUCLEOTIDE SEQUENCE</scope>
    <source>
        <strain evidence="1">CBS 122681</strain>
    </source>
</reference>